<name>A0A4Z0YGG0_9PEZI</name>
<evidence type="ECO:0000256" key="1">
    <source>
        <dbReference type="SAM" id="SignalP"/>
    </source>
</evidence>
<comment type="caution">
    <text evidence="2">The sequence shown here is derived from an EMBL/GenBank/DDBJ whole genome shotgun (WGS) entry which is preliminary data.</text>
</comment>
<gene>
    <name evidence="2" type="ORF">E0Z10_g10410</name>
</gene>
<proteinExistence type="predicted"/>
<accession>A0A4Z0YGG0</accession>
<sequence>MQFSFTTILAVLAMATISEAQSAKAHSLEQGRSPNAVLGGPLARDKRLSAMHTYLAPASFELAAILNRGCGAL</sequence>
<keyword evidence="3" id="KW-1185">Reference proteome</keyword>
<keyword evidence="1" id="KW-0732">Signal</keyword>
<reference evidence="2 3" key="1">
    <citation type="submission" date="2019-03" db="EMBL/GenBank/DDBJ databases">
        <title>Draft genome sequence of Xylaria hypoxylon DSM 108379, a ubiquitous saprotrophic-parasitic fungi on hardwood.</title>
        <authorList>
            <person name="Buettner E."/>
            <person name="Leonhardt S."/>
            <person name="Gebauer A.M."/>
            <person name="Liers C."/>
            <person name="Hofrichter M."/>
            <person name="Kellner H."/>
        </authorList>
    </citation>
    <scope>NUCLEOTIDE SEQUENCE [LARGE SCALE GENOMIC DNA]</scope>
    <source>
        <strain evidence="2 3">DSM 108379</strain>
    </source>
</reference>
<evidence type="ECO:0000313" key="3">
    <source>
        <dbReference type="Proteomes" id="UP000297716"/>
    </source>
</evidence>
<dbReference type="Proteomes" id="UP000297716">
    <property type="component" value="Unassembled WGS sequence"/>
</dbReference>
<dbReference type="EMBL" id="SKBN01000405">
    <property type="protein sequence ID" value="TGJ78351.1"/>
    <property type="molecule type" value="Genomic_DNA"/>
</dbReference>
<feature type="chain" id="PRO_5021356309" evidence="1">
    <location>
        <begin position="21"/>
        <end position="73"/>
    </location>
</feature>
<dbReference type="AlphaFoldDB" id="A0A4Z0YGG0"/>
<protein>
    <submittedName>
        <fullName evidence="2">Uncharacterized protein</fullName>
    </submittedName>
</protein>
<evidence type="ECO:0000313" key="2">
    <source>
        <dbReference type="EMBL" id="TGJ78351.1"/>
    </source>
</evidence>
<organism evidence="2 3">
    <name type="scientific">Xylaria hypoxylon</name>
    <dbReference type="NCBI Taxonomy" id="37992"/>
    <lineage>
        <taxon>Eukaryota</taxon>
        <taxon>Fungi</taxon>
        <taxon>Dikarya</taxon>
        <taxon>Ascomycota</taxon>
        <taxon>Pezizomycotina</taxon>
        <taxon>Sordariomycetes</taxon>
        <taxon>Xylariomycetidae</taxon>
        <taxon>Xylariales</taxon>
        <taxon>Xylariaceae</taxon>
        <taxon>Xylaria</taxon>
    </lineage>
</organism>
<feature type="signal peptide" evidence="1">
    <location>
        <begin position="1"/>
        <end position="20"/>
    </location>
</feature>
<dbReference type="OrthoDB" id="4685858at2759"/>